<dbReference type="Proteomes" id="UP000092445">
    <property type="component" value="Unassembled WGS sequence"/>
</dbReference>
<proteinExistence type="predicted"/>
<reference evidence="1" key="2">
    <citation type="submission" date="2020-05" db="UniProtKB">
        <authorList>
            <consortium name="EnsemblMetazoa"/>
        </authorList>
    </citation>
    <scope>IDENTIFICATION</scope>
    <source>
        <strain evidence="1">IAEA</strain>
    </source>
</reference>
<dbReference type="AlphaFoldDB" id="A0A1B0ABI6"/>
<accession>A0A1B0ABI6</accession>
<dbReference type="VEuPathDB" id="VectorBase:GPAI040259"/>
<evidence type="ECO:0000313" key="1">
    <source>
        <dbReference type="EnsemblMetazoa" id="GPAI040259-PA"/>
    </source>
</evidence>
<dbReference type="EnsemblMetazoa" id="GPAI040259-RA">
    <property type="protein sequence ID" value="GPAI040259-PA"/>
    <property type="gene ID" value="GPAI040259"/>
</dbReference>
<protein>
    <submittedName>
        <fullName evidence="1">Uncharacterized protein</fullName>
    </submittedName>
</protein>
<sequence>MYEKIKEEEEEERILVEMRVLDCDIPSLTNNAQEAGRDVITILRRTRADAECPKRRMPKTQVEMRVLDCDMRSLTNNAQDAGRDVITILRHTLANKECLKGKLLLSVPTNFERVRNLYIEYYQRHQSN</sequence>
<organism evidence="1 2">
    <name type="scientific">Glossina pallidipes</name>
    <name type="common">Tsetse fly</name>
    <dbReference type="NCBI Taxonomy" id="7398"/>
    <lineage>
        <taxon>Eukaryota</taxon>
        <taxon>Metazoa</taxon>
        <taxon>Ecdysozoa</taxon>
        <taxon>Arthropoda</taxon>
        <taxon>Hexapoda</taxon>
        <taxon>Insecta</taxon>
        <taxon>Pterygota</taxon>
        <taxon>Neoptera</taxon>
        <taxon>Endopterygota</taxon>
        <taxon>Diptera</taxon>
        <taxon>Brachycera</taxon>
        <taxon>Muscomorpha</taxon>
        <taxon>Hippoboscoidea</taxon>
        <taxon>Glossinidae</taxon>
        <taxon>Glossina</taxon>
    </lineage>
</organism>
<evidence type="ECO:0000313" key="2">
    <source>
        <dbReference type="Proteomes" id="UP000092445"/>
    </source>
</evidence>
<keyword evidence="2" id="KW-1185">Reference proteome</keyword>
<name>A0A1B0ABI6_GLOPL</name>
<reference evidence="2" key="1">
    <citation type="submission" date="2014-03" db="EMBL/GenBank/DDBJ databases">
        <authorList>
            <person name="Aksoy S."/>
            <person name="Warren W."/>
            <person name="Wilson R.K."/>
        </authorList>
    </citation>
    <scope>NUCLEOTIDE SEQUENCE [LARGE SCALE GENOMIC DNA]</scope>
    <source>
        <strain evidence="2">IAEA</strain>
    </source>
</reference>